<comment type="caution">
    <text evidence="2">The sequence shown here is derived from an EMBL/GenBank/DDBJ whole genome shotgun (WGS) entry which is preliminary data.</text>
</comment>
<sequence>MPKKKTSYVQRKQKDEPNKKLIIWISSIFGLIVIAMALLLILNP</sequence>
<keyword evidence="1" id="KW-0472">Membrane</keyword>
<keyword evidence="1" id="KW-0812">Transmembrane</keyword>
<evidence type="ECO:0000313" key="2">
    <source>
        <dbReference type="EMBL" id="CAG7624862.1"/>
    </source>
</evidence>
<keyword evidence="1" id="KW-1133">Transmembrane helix</keyword>
<accession>A0A916K4S5</accession>
<organism evidence="2 3">
    <name type="scientific">Paenibacillus solanacearum</name>
    <dbReference type="NCBI Taxonomy" id="2048548"/>
    <lineage>
        <taxon>Bacteria</taxon>
        <taxon>Bacillati</taxon>
        <taxon>Bacillota</taxon>
        <taxon>Bacilli</taxon>
        <taxon>Bacillales</taxon>
        <taxon>Paenibacillaceae</taxon>
        <taxon>Paenibacillus</taxon>
    </lineage>
</organism>
<dbReference type="AlphaFoldDB" id="A0A916K4S5"/>
<dbReference type="Proteomes" id="UP000693672">
    <property type="component" value="Unassembled WGS sequence"/>
</dbReference>
<proteinExistence type="predicted"/>
<dbReference type="EMBL" id="CAJVAS010000010">
    <property type="protein sequence ID" value="CAG7624862.1"/>
    <property type="molecule type" value="Genomic_DNA"/>
</dbReference>
<reference evidence="2" key="1">
    <citation type="submission" date="2021-06" db="EMBL/GenBank/DDBJ databases">
        <authorList>
            <person name="Criscuolo A."/>
        </authorList>
    </citation>
    <scope>NUCLEOTIDE SEQUENCE</scope>
    <source>
        <strain evidence="2">CIP111600</strain>
    </source>
</reference>
<protein>
    <submittedName>
        <fullName evidence="2">Uncharacterized protein</fullName>
    </submittedName>
</protein>
<evidence type="ECO:0000313" key="3">
    <source>
        <dbReference type="Proteomes" id="UP000693672"/>
    </source>
</evidence>
<evidence type="ECO:0000256" key="1">
    <source>
        <dbReference type="SAM" id="Phobius"/>
    </source>
</evidence>
<gene>
    <name evidence="2" type="ORF">PAESOLCIP111_02667</name>
</gene>
<name>A0A916K4S5_9BACL</name>
<dbReference type="RefSeq" id="WP_281426781.1">
    <property type="nucleotide sequence ID" value="NZ_CAJVAS010000010.1"/>
</dbReference>
<feature type="transmembrane region" description="Helical" evidence="1">
    <location>
        <begin position="21"/>
        <end position="42"/>
    </location>
</feature>
<keyword evidence="3" id="KW-1185">Reference proteome</keyword>